<evidence type="ECO:0000256" key="8">
    <source>
        <dbReference type="ARBA" id="ARBA00023002"/>
    </source>
</evidence>
<dbReference type="Pfam" id="PF01207">
    <property type="entry name" value="Dus"/>
    <property type="match status" value="1"/>
</dbReference>
<reference evidence="14 15" key="1">
    <citation type="submission" date="2017-01" db="EMBL/GenBank/DDBJ databases">
        <title>Novel large sulfur bacteria in the metagenomes of groundwater-fed chemosynthetic microbial mats in the Lake Huron basin.</title>
        <authorList>
            <person name="Sharrar A.M."/>
            <person name="Flood B.E."/>
            <person name="Bailey J.V."/>
            <person name="Jones D.S."/>
            <person name="Biddanda B."/>
            <person name="Ruberg S.A."/>
            <person name="Marcus D.N."/>
            <person name="Dick G.J."/>
        </authorList>
    </citation>
    <scope>NUCLEOTIDE SEQUENCE [LARGE SCALE GENOMIC DNA]</scope>
    <source>
        <strain evidence="14">A8</strain>
    </source>
</reference>
<evidence type="ECO:0000256" key="1">
    <source>
        <dbReference type="ARBA" id="ARBA00001917"/>
    </source>
</evidence>
<feature type="binding site" evidence="9 12">
    <location>
        <position position="68"/>
    </location>
    <ligand>
        <name>FMN</name>
        <dbReference type="ChEBI" id="CHEBI:58210"/>
    </ligand>
</feature>
<evidence type="ECO:0000256" key="4">
    <source>
        <dbReference type="ARBA" id="ARBA00022643"/>
    </source>
</evidence>
<evidence type="ECO:0000256" key="2">
    <source>
        <dbReference type="ARBA" id="ARBA00022555"/>
    </source>
</evidence>
<gene>
    <name evidence="9" type="primary">dusC</name>
    <name evidence="14" type="ORF">BWK73_14165</name>
</gene>
<dbReference type="Proteomes" id="UP000192491">
    <property type="component" value="Unassembled WGS sequence"/>
</dbReference>
<evidence type="ECO:0000256" key="11">
    <source>
        <dbReference type="PIRSR" id="PIRSR006621-1"/>
    </source>
</evidence>
<evidence type="ECO:0000256" key="3">
    <source>
        <dbReference type="ARBA" id="ARBA00022630"/>
    </source>
</evidence>
<dbReference type="SUPFAM" id="SSF51395">
    <property type="entry name" value="FMN-linked oxidoreductases"/>
    <property type="match status" value="1"/>
</dbReference>
<dbReference type="InterPro" id="IPR035587">
    <property type="entry name" value="DUS-like_FMN-bd"/>
</dbReference>
<dbReference type="CDD" id="cd02801">
    <property type="entry name" value="DUS_like_FMN"/>
    <property type="match status" value="1"/>
</dbReference>
<proteinExistence type="inferred from homology"/>
<comment type="similarity">
    <text evidence="9">Belongs to the Dus family. DusC subfamily.</text>
</comment>
<dbReference type="EC" id="1.3.1.-" evidence="9"/>
<dbReference type="PANTHER" id="PTHR11082">
    <property type="entry name" value="TRNA-DIHYDROURIDINE SYNTHASE"/>
    <property type="match status" value="1"/>
</dbReference>
<feature type="site" description="Interacts with tRNA" evidence="9">
    <location>
        <position position="95"/>
    </location>
</feature>
<name>A0A1Y1QSA7_9GAMM</name>
<evidence type="ECO:0000256" key="9">
    <source>
        <dbReference type="HAMAP-Rule" id="MF_02043"/>
    </source>
</evidence>
<keyword evidence="7 9" id="KW-0694">RNA-binding</keyword>
<dbReference type="Gene3D" id="1.20.225.30">
    <property type="entry name" value="Dihydrouridine synthase, C-terminal recognition domain"/>
    <property type="match status" value="1"/>
</dbReference>
<feature type="binding site" evidence="9 12">
    <location>
        <position position="139"/>
    </location>
    <ligand>
        <name>FMN</name>
        <dbReference type="ChEBI" id="CHEBI:58210"/>
    </ligand>
</feature>
<evidence type="ECO:0000313" key="15">
    <source>
        <dbReference type="Proteomes" id="UP000192491"/>
    </source>
</evidence>
<comment type="similarity">
    <text evidence="10">Belongs to the dus family.</text>
</comment>
<keyword evidence="4 9" id="KW-0288">FMN</keyword>
<protein>
    <recommendedName>
        <fullName evidence="9">tRNA-dihydrouridine(16) synthase</fullName>
        <ecNumber evidence="9">1.3.1.-</ecNumber>
    </recommendedName>
    <alternativeName>
        <fullName evidence="9">U16-specific dihydrouridine synthase</fullName>
        <shortName evidence="9">U16-specific Dus</shortName>
    </alternativeName>
    <alternativeName>
        <fullName evidence="9">tRNA-dihydrouridine synthase C</fullName>
    </alternativeName>
</protein>
<feature type="site" description="Interacts with tRNA" evidence="9">
    <location>
        <position position="176"/>
    </location>
</feature>
<dbReference type="GO" id="GO:0050660">
    <property type="term" value="F:flavin adenine dinucleotide binding"/>
    <property type="evidence" value="ECO:0007669"/>
    <property type="project" value="InterPro"/>
</dbReference>
<keyword evidence="3 9" id="KW-0285">Flavoprotein</keyword>
<dbReference type="PROSITE" id="PS01136">
    <property type="entry name" value="UPF0034"/>
    <property type="match status" value="1"/>
</dbReference>
<dbReference type="GO" id="GO:0102262">
    <property type="term" value="F:tRNA-dihydrouridine16 synthase activity"/>
    <property type="evidence" value="ECO:0007669"/>
    <property type="project" value="RHEA"/>
</dbReference>
<comment type="function">
    <text evidence="9">Catalyzes the synthesis of 5,6-dihydrouridine (D), a modified base found in the D-loop of most tRNAs, via the reduction of the C5-C6 double bond in target uridines. Specifically modifies U16 in tRNAs.</text>
</comment>
<accession>A0A1Y1QSA7</accession>
<feature type="binding site" evidence="9 12">
    <location>
        <begin position="223"/>
        <end position="224"/>
    </location>
    <ligand>
        <name>FMN</name>
        <dbReference type="ChEBI" id="CHEBI:58210"/>
    </ligand>
</feature>
<feature type="binding site" evidence="9">
    <location>
        <begin position="199"/>
        <end position="201"/>
    </location>
    <ligand>
        <name>FMN</name>
        <dbReference type="ChEBI" id="CHEBI:58210"/>
    </ligand>
</feature>
<evidence type="ECO:0000256" key="12">
    <source>
        <dbReference type="PIRSR" id="PIRSR006621-2"/>
    </source>
</evidence>
<dbReference type="GO" id="GO:0000049">
    <property type="term" value="F:tRNA binding"/>
    <property type="evidence" value="ECO:0007669"/>
    <property type="project" value="UniProtKB-UniRule"/>
</dbReference>
<feature type="site" description="Interacts with tRNA; defines subfamily-specific binding signature" evidence="9">
    <location>
        <position position="277"/>
    </location>
</feature>
<dbReference type="AlphaFoldDB" id="A0A1Y1QSA7"/>
<dbReference type="Gene3D" id="3.20.20.70">
    <property type="entry name" value="Aldolase class I"/>
    <property type="match status" value="1"/>
</dbReference>
<dbReference type="InterPro" id="IPR032886">
    <property type="entry name" value="DusC"/>
</dbReference>
<dbReference type="STRING" id="1123401.GCA_000621325_01528"/>
<evidence type="ECO:0000256" key="5">
    <source>
        <dbReference type="ARBA" id="ARBA00022694"/>
    </source>
</evidence>
<keyword evidence="12" id="KW-0547">Nucleotide-binding</keyword>
<feature type="active site" description="Proton donor" evidence="9 11">
    <location>
        <position position="98"/>
    </location>
</feature>
<dbReference type="InterPro" id="IPR013785">
    <property type="entry name" value="Aldolase_TIM"/>
</dbReference>
<feature type="site" description="Interacts with tRNA; defines subfamily-specific binding signature" evidence="9">
    <location>
        <position position="298"/>
    </location>
</feature>
<dbReference type="PANTHER" id="PTHR11082:SF26">
    <property type="entry name" value="TRNA-DIHYDROURIDINE(16) SYNTHASE"/>
    <property type="match status" value="1"/>
</dbReference>
<evidence type="ECO:0000313" key="14">
    <source>
        <dbReference type="EMBL" id="OQX12712.1"/>
    </source>
</evidence>
<comment type="cofactor">
    <cofactor evidence="1 9 10 12">
        <name>FMN</name>
        <dbReference type="ChEBI" id="CHEBI:58210"/>
    </cofactor>
</comment>
<dbReference type="GO" id="GO:0010181">
    <property type="term" value="F:FMN binding"/>
    <property type="evidence" value="ECO:0007669"/>
    <property type="project" value="UniProtKB-UniRule"/>
</dbReference>
<dbReference type="InterPro" id="IPR018517">
    <property type="entry name" value="tRNA_hU_synthase_CS"/>
</dbReference>
<dbReference type="EMBL" id="MTEJ01000060">
    <property type="protein sequence ID" value="OQX12712.1"/>
    <property type="molecule type" value="Genomic_DNA"/>
</dbReference>
<evidence type="ECO:0000256" key="10">
    <source>
        <dbReference type="PIRNR" id="PIRNR006621"/>
    </source>
</evidence>
<dbReference type="InterPro" id="IPR001269">
    <property type="entry name" value="DUS_fam"/>
</dbReference>
<feature type="site" description="Interacts with tRNA; defines subfamily-specific binding signature" evidence="9">
    <location>
        <position position="35"/>
    </location>
</feature>
<keyword evidence="8 9" id="KW-0560">Oxidoreductase</keyword>
<evidence type="ECO:0000259" key="13">
    <source>
        <dbReference type="Pfam" id="PF01207"/>
    </source>
</evidence>
<evidence type="ECO:0000256" key="7">
    <source>
        <dbReference type="ARBA" id="ARBA00022884"/>
    </source>
</evidence>
<feature type="site" description="Interacts with tRNA" evidence="9">
    <location>
        <position position="282"/>
    </location>
</feature>
<organism evidence="14 15">
    <name type="scientific">Thiothrix lacustris</name>
    <dbReference type="NCBI Taxonomy" id="525917"/>
    <lineage>
        <taxon>Bacteria</taxon>
        <taxon>Pseudomonadati</taxon>
        <taxon>Pseudomonadota</taxon>
        <taxon>Gammaproteobacteria</taxon>
        <taxon>Thiotrichales</taxon>
        <taxon>Thiotrichaceae</taxon>
        <taxon>Thiothrix</taxon>
    </lineage>
</organism>
<sequence>MRLILAPMEGVMDYTMRDLLTRVGGYDRCVTEFVRVVDRQLPNRVFHRACPELHSGGKTPAGTPVYVQLLGGDPSVMALNAHAIERLGALGIDINFGCPSKTVNKSDGGSVLLREPERVHAIIRAVREAVSPHIPVTAKIRLGFKDSTLFEDIALGVEAAGASELCIHARTKQHGYLPPAYWAEIGKVKPKLSIPVIANGEIWSAANALQAQAESGCTDLMLGRGALSFPDLARVIHAQHAGEPYTPMPWAALLPLVQDYAAQLEERAPKYAVSFIKQWFTYLRRQYPEAETLFQHIKRMKLPGEIKAAIIA</sequence>
<comment type="catalytic activity">
    <reaction evidence="9">
        <text>5,6-dihydrouridine(16) in tRNA + NADP(+) = uridine(16) in tRNA + NADPH + H(+)</text>
        <dbReference type="Rhea" id="RHEA:53376"/>
        <dbReference type="Rhea" id="RHEA-COMP:13543"/>
        <dbReference type="Rhea" id="RHEA-COMP:13544"/>
        <dbReference type="ChEBI" id="CHEBI:15378"/>
        <dbReference type="ChEBI" id="CHEBI:57783"/>
        <dbReference type="ChEBI" id="CHEBI:58349"/>
        <dbReference type="ChEBI" id="CHEBI:65315"/>
        <dbReference type="ChEBI" id="CHEBI:74443"/>
    </reaction>
</comment>
<feature type="domain" description="DUS-like FMN-binding" evidence="13">
    <location>
        <begin position="4"/>
        <end position="298"/>
    </location>
</feature>
<comment type="caution">
    <text evidence="9">Lacks conserved residue(s) required for the propagation of feature annotation.</text>
</comment>
<comment type="caution">
    <text evidence="14">The sequence shown here is derived from an EMBL/GenBank/DDBJ whole genome shotgun (WGS) entry which is preliminary data.</text>
</comment>
<keyword evidence="5 9" id="KW-0819">tRNA processing</keyword>
<keyword evidence="6 9" id="KW-0521">NADP</keyword>
<evidence type="ECO:0000256" key="6">
    <source>
        <dbReference type="ARBA" id="ARBA00022857"/>
    </source>
</evidence>
<dbReference type="PIRSF" id="PIRSF006621">
    <property type="entry name" value="Dus"/>
    <property type="match status" value="1"/>
</dbReference>
<keyword evidence="2 9" id="KW-0820">tRNA-binding</keyword>
<dbReference type="InterPro" id="IPR042270">
    <property type="entry name" value="DusC_C"/>
</dbReference>
<feature type="binding site" evidence="12">
    <location>
        <position position="168"/>
    </location>
    <ligand>
        <name>FMN</name>
        <dbReference type="ChEBI" id="CHEBI:58210"/>
    </ligand>
</feature>
<dbReference type="HAMAP" id="MF_02043">
    <property type="entry name" value="DusC_subfam"/>
    <property type="match status" value="1"/>
</dbReference>
<comment type="catalytic activity">
    <reaction evidence="9">
        <text>5,6-dihydrouridine(16) in tRNA + NAD(+) = uridine(16) in tRNA + NADH + H(+)</text>
        <dbReference type="Rhea" id="RHEA:53380"/>
        <dbReference type="Rhea" id="RHEA-COMP:13543"/>
        <dbReference type="Rhea" id="RHEA-COMP:13544"/>
        <dbReference type="ChEBI" id="CHEBI:15378"/>
        <dbReference type="ChEBI" id="CHEBI:57540"/>
        <dbReference type="ChEBI" id="CHEBI:57945"/>
        <dbReference type="ChEBI" id="CHEBI:65315"/>
        <dbReference type="ChEBI" id="CHEBI:74443"/>
    </reaction>
</comment>